<evidence type="ECO:0000256" key="11">
    <source>
        <dbReference type="SAM" id="Coils"/>
    </source>
</evidence>
<gene>
    <name evidence="14" type="ORF">WJX73_003736</name>
</gene>
<proteinExistence type="inferred from homology"/>
<dbReference type="Gene3D" id="1.20.1060.20">
    <property type="match status" value="1"/>
</dbReference>
<dbReference type="GO" id="GO:0007062">
    <property type="term" value="P:sister chromatid cohesion"/>
    <property type="evidence" value="ECO:0007669"/>
    <property type="project" value="InterPro"/>
</dbReference>
<evidence type="ECO:0000313" key="15">
    <source>
        <dbReference type="Proteomes" id="UP001465755"/>
    </source>
</evidence>
<dbReference type="Pfam" id="PF02463">
    <property type="entry name" value="SMC_N"/>
    <property type="match status" value="1"/>
</dbReference>
<dbReference type="InterPro" id="IPR024704">
    <property type="entry name" value="SMC"/>
</dbReference>
<feature type="region of interest" description="Disordered" evidence="12">
    <location>
        <begin position="463"/>
        <end position="482"/>
    </location>
</feature>
<feature type="compositionally biased region" description="Low complexity" evidence="12">
    <location>
        <begin position="913"/>
        <end position="922"/>
    </location>
</feature>
<evidence type="ECO:0000256" key="10">
    <source>
        <dbReference type="PIRNR" id="PIRNR005719"/>
    </source>
</evidence>
<dbReference type="GO" id="GO:0051301">
    <property type="term" value="P:cell division"/>
    <property type="evidence" value="ECO:0007669"/>
    <property type="project" value="UniProtKB-KW"/>
</dbReference>
<feature type="compositionally biased region" description="Acidic residues" evidence="12">
    <location>
        <begin position="957"/>
        <end position="979"/>
    </location>
</feature>
<dbReference type="AlphaFoldDB" id="A0AAW1NW08"/>
<dbReference type="Gene3D" id="3.40.50.300">
    <property type="entry name" value="P-loop containing nucleotide triphosphate hydrolases"/>
    <property type="match status" value="2"/>
</dbReference>
<dbReference type="InterPro" id="IPR036277">
    <property type="entry name" value="SMC_hinge_sf"/>
</dbReference>
<evidence type="ECO:0000256" key="7">
    <source>
        <dbReference type="ARBA" id="ARBA00023054"/>
    </source>
</evidence>
<organism evidence="14 15">
    <name type="scientific">Symbiochloris irregularis</name>
    <dbReference type="NCBI Taxonomy" id="706552"/>
    <lineage>
        <taxon>Eukaryota</taxon>
        <taxon>Viridiplantae</taxon>
        <taxon>Chlorophyta</taxon>
        <taxon>core chlorophytes</taxon>
        <taxon>Trebouxiophyceae</taxon>
        <taxon>Trebouxiales</taxon>
        <taxon>Trebouxiaceae</taxon>
        <taxon>Symbiochloris</taxon>
    </lineage>
</organism>
<comment type="similarity">
    <text evidence="3">Belongs to the SMC family. SMC1 subfamily.</text>
</comment>
<evidence type="ECO:0000256" key="9">
    <source>
        <dbReference type="ARBA" id="ARBA00023306"/>
    </source>
</evidence>
<dbReference type="SMART" id="SM00968">
    <property type="entry name" value="SMC_hinge"/>
    <property type="match status" value="1"/>
</dbReference>
<feature type="region of interest" description="Disordered" evidence="12">
    <location>
        <begin position="950"/>
        <end position="1010"/>
    </location>
</feature>
<dbReference type="InterPro" id="IPR028468">
    <property type="entry name" value="Smc1_ABC"/>
</dbReference>
<keyword evidence="6" id="KW-0498">Mitosis</keyword>
<accession>A0AAW1NW08</accession>
<keyword evidence="15" id="KW-1185">Reference proteome</keyword>
<reference evidence="14 15" key="1">
    <citation type="journal article" date="2024" name="Nat. Commun.">
        <title>Phylogenomics reveals the evolutionary origins of lichenization in chlorophyte algae.</title>
        <authorList>
            <person name="Puginier C."/>
            <person name="Libourel C."/>
            <person name="Otte J."/>
            <person name="Skaloud P."/>
            <person name="Haon M."/>
            <person name="Grisel S."/>
            <person name="Petersen M."/>
            <person name="Berrin J.G."/>
            <person name="Delaux P.M."/>
            <person name="Dal Grande F."/>
            <person name="Keller J."/>
        </authorList>
    </citation>
    <scope>NUCLEOTIDE SEQUENCE [LARGE SCALE GENOMIC DNA]</scope>
    <source>
        <strain evidence="14 15">SAG 2036</strain>
    </source>
</reference>
<dbReference type="SUPFAM" id="SSF52540">
    <property type="entry name" value="P-loop containing nucleoside triphosphate hydrolases"/>
    <property type="match status" value="1"/>
</dbReference>
<dbReference type="PANTHER" id="PTHR18937:SF12">
    <property type="entry name" value="STRUCTURAL MAINTENANCE OF CHROMOSOMES PROTEIN"/>
    <property type="match status" value="1"/>
</dbReference>
<evidence type="ECO:0000256" key="4">
    <source>
        <dbReference type="ARBA" id="ARBA00022454"/>
    </source>
</evidence>
<dbReference type="PIRSF" id="PIRSF005719">
    <property type="entry name" value="SMC"/>
    <property type="match status" value="1"/>
</dbReference>
<dbReference type="GO" id="GO:0005524">
    <property type="term" value="F:ATP binding"/>
    <property type="evidence" value="ECO:0007669"/>
    <property type="project" value="InterPro"/>
</dbReference>
<comment type="caution">
    <text evidence="14">The sequence shown here is derived from an EMBL/GenBank/DDBJ whole genome shotgun (WGS) entry which is preliminary data.</text>
</comment>
<dbReference type="EMBL" id="JALJOQ010000101">
    <property type="protein sequence ID" value="KAK9798165.1"/>
    <property type="molecule type" value="Genomic_DNA"/>
</dbReference>
<evidence type="ECO:0000256" key="8">
    <source>
        <dbReference type="ARBA" id="ARBA00023242"/>
    </source>
</evidence>
<dbReference type="GO" id="GO:0005634">
    <property type="term" value="C:nucleus"/>
    <property type="evidence" value="ECO:0007669"/>
    <property type="project" value="UniProtKB-SubCell"/>
</dbReference>
<evidence type="ECO:0000256" key="3">
    <source>
        <dbReference type="ARBA" id="ARBA00005597"/>
    </source>
</evidence>
<dbReference type="Gene3D" id="1.10.287.1490">
    <property type="match status" value="1"/>
</dbReference>
<evidence type="ECO:0000256" key="6">
    <source>
        <dbReference type="ARBA" id="ARBA00022776"/>
    </source>
</evidence>
<evidence type="ECO:0000256" key="12">
    <source>
        <dbReference type="SAM" id="MobiDB-lite"/>
    </source>
</evidence>
<evidence type="ECO:0000256" key="1">
    <source>
        <dbReference type="ARBA" id="ARBA00004123"/>
    </source>
</evidence>
<feature type="domain" description="SMC hinge" evidence="13">
    <location>
        <begin position="526"/>
        <end position="642"/>
    </location>
</feature>
<feature type="region of interest" description="Disordered" evidence="12">
    <location>
        <begin position="748"/>
        <end position="769"/>
    </location>
</feature>
<feature type="coiled-coil region" evidence="11">
    <location>
        <begin position="846"/>
        <end position="908"/>
    </location>
</feature>
<keyword evidence="7 11" id="KW-0175">Coiled coil</keyword>
<dbReference type="PANTHER" id="PTHR18937">
    <property type="entry name" value="STRUCTURAL MAINTENANCE OF CHROMOSOMES SMC FAMILY MEMBER"/>
    <property type="match status" value="1"/>
</dbReference>
<dbReference type="InterPro" id="IPR010935">
    <property type="entry name" value="SMC_hinge"/>
</dbReference>
<keyword evidence="9" id="KW-0131">Cell cycle</keyword>
<feature type="coiled-coil region" evidence="11">
    <location>
        <begin position="178"/>
        <end position="233"/>
    </location>
</feature>
<comment type="subcellular location">
    <subcellularLocation>
        <location evidence="2">Chromosome</location>
    </subcellularLocation>
    <subcellularLocation>
        <location evidence="1 10">Nucleus</location>
    </subcellularLocation>
</comment>
<feature type="coiled-coil region" evidence="11">
    <location>
        <begin position="292"/>
        <end position="370"/>
    </location>
</feature>
<dbReference type="GO" id="GO:0003677">
    <property type="term" value="F:DNA binding"/>
    <property type="evidence" value="ECO:0007669"/>
    <property type="project" value="TreeGrafter"/>
</dbReference>
<evidence type="ECO:0000256" key="2">
    <source>
        <dbReference type="ARBA" id="ARBA00004286"/>
    </source>
</evidence>
<dbReference type="Gene3D" id="3.30.70.1620">
    <property type="match status" value="1"/>
</dbReference>
<dbReference type="CDD" id="cd03275">
    <property type="entry name" value="ABC_SMC1_euk"/>
    <property type="match status" value="1"/>
</dbReference>
<protein>
    <recommendedName>
        <fullName evidence="10">Structural maintenance of chromosomes protein</fullName>
    </recommendedName>
</protein>
<sequence>MPPGTEPGGRIETLQIENFKSYRGKQTIGPFKEFTCVIGPNGSGKSNLMDAISFVLGIKTSQLRGSLRELLYSDSASQSLSDRPSTGHVTLVFESENGETTKLSRVIAPSSSSADATYSSQYKVNSRNVTAEAYNRKLESFGILVKARNFLVFQGDIESVAGMSPKDLTAMFEVISGSDAYIKQYEELEAKKSTAEDQLRFMFSKKKTVVAERKQKQEQKVEAERHMKMQQELDDLKADHFLWQLFHIDKDLDVAQKEVQKQQAAFAEAVKAHKESSAALDEKKKVHAGLQKERLQLDKALAKRRAELEKRNPETEKGKLEAASLKKRMAEEDKRITKLRKEAGERQTKIEKLQAEKDALAKAQADLETGSTTHAASGLRLDGALEAEYFRLTAEVGSKTGHICKQRDAAARDLADDISALDHARESASTVTERLQRLQQDVEADEARAQAADTEVADLKKQLKDKKAEQGAFTDGSRKRRATREYLQGKAEVVDGRLREAKAERRETDRDRKSAEAVAHLKRSIPGVHGRVPDLAKVVQRRYNLALAVVYGNYMDAVIVDTERTAQECITMLKQERIPPIELIPLDTIKLKPINERLRSLGGTAKLAIDLLDPQPAYQRAFEFVCGDTLVCDSVEEAKRLAFGGVERHKVVALDGTLYAKGGNITGGFSSSMEKNARRFDDQALNTLKQAEIDAIPAEDPTQRQQEGEAASLIAGLEEKLKLKTAEAQMARKKAATAKQDLSVLQESGQAGASGAPNPEVARLEKSQAAKQQKLDGLNQRIHEIEARIYAPLSAKVGVDNIQEVFQQSKEALEQHSKERLKLVKQMSKVSTALGVEKQQGGHSAIEAAENAQAKRKETLQALEQEQATARTAAGQLESQLKDQAQGVAQLEERLEACKADMATLRKAATAQAAAGGKVQTARDTSQSRAEVLQGKRKDVLDAAAMAQVTLPKLQEGADEDSSDDEDEAQPMDTDDADADQQQAGRQAGVKLDYNRLSRQHKITDPHEREQIGERFRSDIETRTSALARAAPNLKAVEQFKAVKERERAQAEEVDTARQAAAEANEAFGAVRQQRHDAFVEAFEHVAERIDAIYKDLTHSGASGSLVGARGSAHLVMQDQDAPYLGGIIYSAMPPSKRFRDMDQLSGGEKTLAALALLFAVHSWQPAPFFVLDEVDAALDASNVARVAAYIRARTRPDATPKFQSVVISLKDAFFHQADALVGVARDHGSAASTTLTFDLNRFPF</sequence>
<dbReference type="Proteomes" id="UP001465755">
    <property type="component" value="Unassembled WGS sequence"/>
</dbReference>
<evidence type="ECO:0000256" key="5">
    <source>
        <dbReference type="ARBA" id="ARBA00022618"/>
    </source>
</evidence>
<dbReference type="GO" id="GO:0008278">
    <property type="term" value="C:cohesin complex"/>
    <property type="evidence" value="ECO:0007669"/>
    <property type="project" value="InterPro"/>
</dbReference>
<dbReference type="GO" id="GO:0016887">
    <property type="term" value="F:ATP hydrolysis activity"/>
    <property type="evidence" value="ECO:0007669"/>
    <property type="project" value="InterPro"/>
</dbReference>
<keyword evidence="4" id="KW-0158">Chromosome</keyword>
<dbReference type="Pfam" id="PF06470">
    <property type="entry name" value="SMC_hinge"/>
    <property type="match status" value="1"/>
</dbReference>
<feature type="region of interest" description="Disordered" evidence="12">
    <location>
        <begin position="913"/>
        <end position="934"/>
    </location>
</feature>
<evidence type="ECO:0000259" key="13">
    <source>
        <dbReference type="SMART" id="SM00968"/>
    </source>
</evidence>
<name>A0AAW1NW08_9CHLO</name>
<evidence type="ECO:0000313" key="14">
    <source>
        <dbReference type="EMBL" id="KAK9798165.1"/>
    </source>
</evidence>
<dbReference type="SUPFAM" id="SSF75553">
    <property type="entry name" value="Smc hinge domain"/>
    <property type="match status" value="1"/>
</dbReference>
<dbReference type="InterPro" id="IPR027417">
    <property type="entry name" value="P-loop_NTPase"/>
</dbReference>
<keyword evidence="8 10" id="KW-0539">Nucleus</keyword>
<keyword evidence="5" id="KW-0132">Cell division</keyword>
<dbReference type="InterPro" id="IPR003395">
    <property type="entry name" value="RecF/RecN/SMC_N"/>
</dbReference>